<keyword evidence="9" id="KW-1185">Reference proteome</keyword>
<dbReference type="FunFam" id="1.10.1650.10:FF:000001">
    <property type="entry name" value="Ribosomal protein L19"/>
    <property type="match status" value="1"/>
</dbReference>
<keyword evidence="2 4" id="KW-0689">Ribosomal protein</keyword>
<dbReference type="SMART" id="SM01416">
    <property type="entry name" value="Ribosomal_L19e"/>
    <property type="match status" value="1"/>
</dbReference>
<evidence type="ECO:0000256" key="5">
    <source>
        <dbReference type="SAM" id="MobiDB-lite"/>
    </source>
</evidence>
<evidence type="ECO:0000313" key="9">
    <source>
        <dbReference type="Proteomes" id="UP001152523"/>
    </source>
</evidence>
<dbReference type="AlphaFoldDB" id="A0AAV0E1T1"/>
<organism evidence="8 9">
    <name type="scientific">Cuscuta epithymum</name>
    <dbReference type="NCBI Taxonomy" id="186058"/>
    <lineage>
        <taxon>Eukaryota</taxon>
        <taxon>Viridiplantae</taxon>
        <taxon>Streptophyta</taxon>
        <taxon>Embryophyta</taxon>
        <taxon>Tracheophyta</taxon>
        <taxon>Spermatophyta</taxon>
        <taxon>Magnoliopsida</taxon>
        <taxon>eudicotyledons</taxon>
        <taxon>Gunneridae</taxon>
        <taxon>Pentapetalae</taxon>
        <taxon>asterids</taxon>
        <taxon>lamiids</taxon>
        <taxon>Solanales</taxon>
        <taxon>Convolvulaceae</taxon>
        <taxon>Cuscuteae</taxon>
        <taxon>Cuscuta</taxon>
        <taxon>Cuscuta subgen. Cuscuta</taxon>
    </lineage>
</organism>
<dbReference type="Gene3D" id="1.10.1650.10">
    <property type="match status" value="1"/>
</dbReference>
<evidence type="ECO:0000256" key="3">
    <source>
        <dbReference type="ARBA" id="ARBA00023274"/>
    </source>
</evidence>
<dbReference type="Proteomes" id="UP001152523">
    <property type="component" value="Unassembled WGS sequence"/>
</dbReference>
<proteinExistence type="inferred from homology"/>
<sequence length="289" mass="34730">MVSLKLQKRLAASVLKCGRGKVWLDPNEVNEISMANSRQNIRKLVKDGFIIRKPTKIHSRSRARRMKEAKRKGRHSGYGKRKGTREARLPTKILWMRRMRVLRRLLRKYREAKKIDKHMYHDMYMKVKGNVFKNKRVLMESIHKSKAEKAREKTLSDQFEAKRAKNKASRERKFARREERFAKALWRRKHLLKQQQLPKPNQPHRYLKNQRSEALDLSLASWRLYIMFSYPCHFCCFIIIIRIFVLSELVKFITMVPCFYSSLLVYFMPYKLVVYAYCLLTSVITRLSW</sequence>
<dbReference type="GO" id="GO:0003729">
    <property type="term" value="F:mRNA binding"/>
    <property type="evidence" value="ECO:0007669"/>
    <property type="project" value="UniProtKB-ARBA"/>
</dbReference>
<feature type="transmembrane region" description="Helical" evidence="6">
    <location>
        <begin position="224"/>
        <end position="244"/>
    </location>
</feature>
<evidence type="ECO:0000256" key="2">
    <source>
        <dbReference type="ARBA" id="ARBA00022980"/>
    </source>
</evidence>
<comment type="caution">
    <text evidence="8">The sequence shown here is derived from an EMBL/GenBank/DDBJ whole genome shotgun (WGS) entry which is preliminary data.</text>
</comment>
<keyword evidence="3 4" id="KW-0687">Ribonucleoprotein</keyword>
<feature type="compositionally biased region" description="Basic residues" evidence="5">
    <location>
        <begin position="57"/>
        <end position="83"/>
    </location>
</feature>
<dbReference type="PROSITE" id="PS00526">
    <property type="entry name" value="RIBOSOMAL_L19E"/>
    <property type="match status" value="1"/>
</dbReference>
<feature type="domain" description="Large ribosomal subunit protein eL19" evidence="7">
    <location>
        <begin position="3"/>
        <end position="146"/>
    </location>
</feature>
<dbReference type="InterPro" id="IPR000196">
    <property type="entry name" value="Ribosomal_eL19_dom"/>
</dbReference>
<dbReference type="GO" id="GO:0006412">
    <property type="term" value="P:translation"/>
    <property type="evidence" value="ECO:0007669"/>
    <property type="project" value="InterPro"/>
</dbReference>
<evidence type="ECO:0000313" key="8">
    <source>
        <dbReference type="EMBL" id="CAH9114700.1"/>
    </source>
</evidence>
<dbReference type="Pfam" id="PF25476">
    <property type="entry name" value="Ribosomal_L19e_C"/>
    <property type="match status" value="1"/>
</dbReference>
<dbReference type="PANTHER" id="PTHR10722">
    <property type="entry name" value="60S RIBOSOMAL PROTEIN L19"/>
    <property type="match status" value="1"/>
</dbReference>
<dbReference type="InterPro" id="IPR039547">
    <property type="entry name" value="Ribosomal_eL19"/>
</dbReference>
<dbReference type="CDD" id="cd01417">
    <property type="entry name" value="Ribosomal_L19e_E"/>
    <property type="match status" value="1"/>
</dbReference>
<dbReference type="GO" id="GO:0003735">
    <property type="term" value="F:structural constituent of ribosome"/>
    <property type="evidence" value="ECO:0007669"/>
    <property type="project" value="InterPro"/>
</dbReference>
<dbReference type="InterPro" id="IPR057259">
    <property type="entry name" value="Ribosomal_L19e"/>
</dbReference>
<dbReference type="NCBIfam" id="NF006343">
    <property type="entry name" value="PRK08570.1"/>
    <property type="match status" value="1"/>
</dbReference>
<keyword evidence="6" id="KW-0812">Transmembrane</keyword>
<dbReference type="InterPro" id="IPR035970">
    <property type="entry name" value="60S_ribosomal_eL19_sf"/>
</dbReference>
<keyword evidence="6" id="KW-1133">Transmembrane helix</keyword>
<evidence type="ECO:0000256" key="6">
    <source>
        <dbReference type="SAM" id="Phobius"/>
    </source>
</evidence>
<dbReference type="InterPro" id="IPR057260">
    <property type="entry name" value="Ribosomal_L19e_C"/>
</dbReference>
<feature type="transmembrane region" description="Helical" evidence="6">
    <location>
        <begin position="264"/>
        <end position="284"/>
    </location>
</feature>
<dbReference type="Pfam" id="PF01280">
    <property type="entry name" value="Ribosomal_L19e"/>
    <property type="match status" value="1"/>
</dbReference>
<gene>
    <name evidence="8" type="ORF">CEPIT_LOCUS20821</name>
</gene>
<name>A0AAV0E1T1_9ASTE</name>
<dbReference type="FunFam" id="1.10.1200.240:FF:000001">
    <property type="entry name" value="Ribosomal protein L19"/>
    <property type="match status" value="1"/>
</dbReference>
<accession>A0AAV0E1T1</accession>
<dbReference type="SUPFAM" id="SSF48140">
    <property type="entry name" value="Ribosomal protein L19 (L19e)"/>
    <property type="match status" value="1"/>
</dbReference>
<dbReference type="InterPro" id="IPR023638">
    <property type="entry name" value="Ribosomal_eL19_CS"/>
</dbReference>
<dbReference type="InterPro" id="IPR015972">
    <property type="entry name" value="Ribosomal_eL19_dom1"/>
</dbReference>
<evidence type="ECO:0000256" key="1">
    <source>
        <dbReference type="ARBA" id="ARBA00011082"/>
    </source>
</evidence>
<evidence type="ECO:0000256" key="4">
    <source>
        <dbReference type="RuleBase" id="RU000574"/>
    </source>
</evidence>
<dbReference type="EMBL" id="CAMAPF010000231">
    <property type="protein sequence ID" value="CAH9114700.1"/>
    <property type="molecule type" value="Genomic_DNA"/>
</dbReference>
<protein>
    <recommendedName>
        <fullName evidence="4">Ribosomal protein L19</fullName>
    </recommendedName>
</protein>
<comment type="similarity">
    <text evidence="1 4">Belongs to the eukaryotic ribosomal protein eL19 family.</text>
</comment>
<reference evidence="8" key="1">
    <citation type="submission" date="2022-07" db="EMBL/GenBank/DDBJ databases">
        <authorList>
            <person name="Macas J."/>
            <person name="Novak P."/>
            <person name="Neumann P."/>
        </authorList>
    </citation>
    <scope>NUCLEOTIDE SEQUENCE</scope>
</reference>
<evidence type="ECO:0000259" key="7">
    <source>
        <dbReference type="SMART" id="SM01416"/>
    </source>
</evidence>
<dbReference type="GO" id="GO:0022625">
    <property type="term" value="C:cytosolic large ribosomal subunit"/>
    <property type="evidence" value="ECO:0007669"/>
    <property type="project" value="InterPro"/>
</dbReference>
<dbReference type="InterPro" id="IPR033935">
    <property type="entry name" value="Ribosomal_eL19_euk"/>
</dbReference>
<dbReference type="Gene3D" id="1.10.1200.240">
    <property type="match status" value="1"/>
</dbReference>
<feature type="region of interest" description="Disordered" evidence="5">
    <location>
        <begin position="57"/>
        <end position="85"/>
    </location>
</feature>
<dbReference type="HAMAP" id="MF_01475">
    <property type="entry name" value="Ribosomal_eL19"/>
    <property type="match status" value="1"/>
</dbReference>
<keyword evidence="6" id="KW-0472">Membrane</keyword>